<evidence type="ECO:0000313" key="1">
    <source>
        <dbReference type="EMBL" id="SVE19740.1"/>
    </source>
</evidence>
<dbReference type="EMBL" id="UINC01200724">
    <property type="protein sequence ID" value="SVE19740.1"/>
    <property type="molecule type" value="Genomic_DNA"/>
</dbReference>
<reference evidence="1" key="1">
    <citation type="submission" date="2018-05" db="EMBL/GenBank/DDBJ databases">
        <authorList>
            <person name="Lanie J.A."/>
            <person name="Ng W.-L."/>
            <person name="Kazmierczak K.M."/>
            <person name="Andrzejewski T.M."/>
            <person name="Davidsen T.M."/>
            <person name="Wayne K.J."/>
            <person name="Tettelin H."/>
            <person name="Glass J.I."/>
            <person name="Rusch D."/>
            <person name="Podicherti R."/>
            <person name="Tsui H.-C.T."/>
            <person name="Winkler M.E."/>
        </authorList>
    </citation>
    <scope>NUCLEOTIDE SEQUENCE</scope>
</reference>
<protein>
    <submittedName>
        <fullName evidence="1">Uncharacterized protein</fullName>
    </submittedName>
</protein>
<organism evidence="1">
    <name type="scientific">marine metagenome</name>
    <dbReference type="NCBI Taxonomy" id="408172"/>
    <lineage>
        <taxon>unclassified sequences</taxon>
        <taxon>metagenomes</taxon>
        <taxon>ecological metagenomes</taxon>
    </lineage>
</organism>
<sequence length="51" mass="5818">MIKTTILQNGRRVKLRKHQRQAIHSVITHYGMKSNRATISHCCRSGKSLTA</sequence>
<proteinExistence type="predicted"/>
<dbReference type="AlphaFoldDB" id="A0A383BIT6"/>
<accession>A0A383BIT6</accession>
<feature type="non-terminal residue" evidence="1">
    <location>
        <position position="51"/>
    </location>
</feature>
<name>A0A383BIT6_9ZZZZ</name>
<gene>
    <name evidence="1" type="ORF">METZ01_LOCUS472594</name>
</gene>